<dbReference type="Proteomes" id="UP000030401">
    <property type="component" value="Unassembled WGS sequence"/>
</dbReference>
<name>A0A0A5HXT4_9BACI</name>
<dbReference type="Gene3D" id="1.20.140.160">
    <property type="match status" value="1"/>
</dbReference>
<dbReference type="PIRSF" id="PIRSF000770">
    <property type="entry name" value="RNA_pol_sigma-SigE/K"/>
    <property type="match status" value="1"/>
</dbReference>
<dbReference type="Pfam" id="PF04542">
    <property type="entry name" value="Sigma70_r2"/>
    <property type="match status" value="1"/>
</dbReference>
<evidence type="ECO:0000256" key="1">
    <source>
        <dbReference type="ARBA" id="ARBA00023015"/>
    </source>
</evidence>
<dbReference type="GO" id="GO:0003677">
    <property type="term" value="F:DNA binding"/>
    <property type="evidence" value="ECO:0007669"/>
    <property type="project" value="UniProtKB-KW"/>
</dbReference>
<dbReference type="InterPro" id="IPR000943">
    <property type="entry name" value="RNA_pol_sigma70"/>
</dbReference>
<evidence type="ECO:0000313" key="7">
    <source>
        <dbReference type="EMBL" id="KGX88422.1"/>
    </source>
</evidence>
<dbReference type="eggNOG" id="COG1191">
    <property type="taxonomic scope" value="Bacteria"/>
</dbReference>
<dbReference type="PANTHER" id="PTHR30385:SF7">
    <property type="entry name" value="RNA POLYMERASE SIGMA FACTOR FLIA"/>
    <property type="match status" value="1"/>
</dbReference>
<dbReference type="InterPro" id="IPR014284">
    <property type="entry name" value="RNA_pol_sigma-70_dom"/>
</dbReference>
<accession>A0A0A5HXT4</accession>
<dbReference type="Pfam" id="PF04545">
    <property type="entry name" value="Sigma70_r4"/>
    <property type="match status" value="1"/>
</dbReference>
<evidence type="ECO:0000256" key="3">
    <source>
        <dbReference type="ARBA" id="ARBA00023125"/>
    </source>
</evidence>
<evidence type="ECO:0000313" key="8">
    <source>
        <dbReference type="Proteomes" id="UP000030401"/>
    </source>
</evidence>
<evidence type="ECO:0000256" key="5">
    <source>
        <dbReference type="SAM" id="MobiDB-lite"/>
    </source>
</evidence>
<dbReference type="STRING" id="1385512.N784_07085"/>
<dbReference type="InterPro" id="IPR013325">
    <property type="entry name" value="RNA_pol_sigma_r2"/>
</dbReference>
<dbReference type="Pfam" id="PF04539">
    <property type="entry name" value="Sigma70_r3"/>
    <property type="match status" value="1"/>
</dbReference>
<dbReference type="SUPFAM" id="SSF88659">
    <property type="entry name" value="Sigma3 and sigma4 domains of RNA polymerase sigma factors"/>
    <property type="match status" value="2"/>
</dbReference>
<evidence type="ECO:0000259" key="6">
    <source>
        <dbReference type="PROSITE" id="PS00716"/>
    </source>
</evidence>
<protein>
    <submittedName>
        <fullName evidence="7">RNA polymerase sigma factor SigD</fullName>
    </submittedName>
</protein>
<keyword evidence="3" id="KW-0238">DNA-binding</keyword>
<dbReference type="PANTHER" id="PTHR30385">
    <property type="entry name" value="SIGMA FACTOR F FLAGELLAR"/>
    <property type="match status" value="1"/>
</dbReference>
<dbReference type="EMBL" id="AVPG01000002">
    <property type="protein sequence ID" value="KGX88422.1"/>
    <property type="molecule type" value="Genomic_DNA"/>
</dbReference>
<dbReference type="GO" id="GO:0006352">
    <property type="term" value="P:DNA-templated transcription initiation"/>
    <property type="evidence" value="ECO:0007669"/>
    <property type="project" value="InterPro"/>
</dbReference>
<keyword evidence="2" id="KW-0731">Sigma factor</keyword>
<keyword evidence="8" id="KW-1185">Reference proteome</keyword>
<dbReference type="SUPFAM" id="SSF88946">
    <property type="entry name" value="Sigma2 domain of RNA polymerase sigma factors"/>
    <property type="match status" value="1"/>
</dbReference>
<dbReference type="GO" id="GO:0003899">
    <property type="term" value="F:DNA-directed RNA polymerase activity"/>
    <property type="evidence" value="ECO:0007669"/>
    <property type="project" value="InterPro"/>
</dbReference>
<gene>
    <name evidence="7" type="ORF">N784_07085</name>
</gene>
<feature type="domain" description="RNA polymerase sigma-70" evidence="6">
    <location>
        <begin position="221"/>
        <end position="247"/>
    </location>
</feature>
<comment type="caution">
    <text evidence="7">The sequence shown here is derived from an EMBL/GenBank/DDBJ whole genome shotgun (WGS) entry which is preliminary data.</text>
</comment>
<dbReference type="InterPro" id="IPR013324">
    <property type="entry name" value="RNA_pol_sigma_r3/r4-like"/>
</dbReference>
<feature type="region of interest" description="Disordered" evidence="5">
    <location>
        <begin position="161"/>
        <end position="180"/>
    </location>
</feature>
<evidence type="ECO:0000256" key="2">
    <source>
        <dbReference type="ARBA" id="ARBA00023082"/>
    </source>
</evidence>
<proteinExistence type="predicted"/>
<dbReference type="InterPro" id="IPR007630">
    <property type="entry name" value="RNA_pol_sigma70_r4"/>
</dbReference>
<dbReference type="GO" id="GO:0016987">
    <property type="term" value="F:sigma factor activity"/>
    <property type="evidence" value="ECO:0007669"/>
    <property type="project" value="UniProtKB-KW"/>
</dbReference>
<sequence>MMIHATSQEHNLWVMWEQEKDIEAANELVRTYLYLVNYHVQRISAHLPQSVSKEDIKSLGLVGLYDAIEKFDTKRDLKFDTYASFRIRGAIMDGLRKEDWLPRSVRDKSKKIEQVSEQLEQQLQRPPTSKEIAQQLGLAPEEVEGIVKDTLLANVLSMEEKPKDNQDHNEGIGHSVPDTSMITPMTNVIKEENYEELAAAIQQLNDKEKTVISLFYDEELTLTEIGTVLELTTSRISQIHTKALFKLRNILSQMDLVHE</sequence>
<keyword evidence="4" id="KW-0804">Transcription</keyword>
<keyword evidence="1" id="KW-0805">Transcription regulation</keyword>
<dbReference type="InterPro" id="IPR007627">
    <property type="entry name" value="RNA_pol_sigma70_r2"/>
</dbReference>
<evidence type="ECO:0000256" key="4">
    <source>
        <dbReference type="ARBA" id="ARBA00023163"/>
    </source>
</evidence>
<dbReference type="PROSITE" id="PS00716">
    <property type="entry name" value="SIGMA70_2"/>
    <property type="match status" value="1"/>
</dbReference>
<dbReference type="NCBIfam" id="NF005413">
    <property type="entry name" value="PRK06986.1"/>
    <property type="match status" value="1"/>
</dbReference>
<dbReference type="NCBIfam" id="NF005809">
    <property type="entry name" value="PRK07670.1"/>
    <property type="match status" value="1"/>
</dbReference>
<dbReference type="NCBIfam" id="TIGR02937">
    <property type="entry name" value="sigma70-ECF"/>
    <property type="match status" value="1"/>
</dbReference>
<dbReference type="NCBIfam" id="TIGR02479">
    <property type="entry name" value="FliA_WhiG"/>
    <property type="match status" value="1"/>
</dbReference>
<dbReference type="InterPro" id="IPR007624">
    <property type="entry name" value="RNA_pol_sigma70_r3"/>
</dbReference>
<feature type="compositionally biased region" description="Basic and acidic residues" evidence="5">
    <location>
        <begin position="161"/>
        <end position="171"/>
    </location>
</feature>
<dbReference type="PRINTS" id="PR00046">
    <property type="entry name" value="SIGMA70FCT"/>
</dbReference>
<dbReference type="AlphaFoldDB" id="A0A0A5HXT4"/>
<dbReference type="CDD" id="cd06171">
    <property type="entry name" value="Sigma70_r4"/>
    <property type="match status" value="1"/>
</dbReference>
<organism evidence="7 8">
    <name type="scientific">Pontibacillus litoralis JSM 072002</name>
    <dbReference type="NCBI Taxonomy" id="1385512"/>
    <lineage>
        <taxon>Bacteria</taxon>
        <taxon>Bacillati</taxon>
        <taxon>Bacillota</taxon>
        <taxon>Bacilli</taxon>
        <taxon>Bacillales</taxon>
        <taxon>Bacillaceae</taxon>
        <taxon>Pontibacillus</taxon>
    </lineage>
</organism>
<reference evidence="7 8" key="1">
    <citation type="submission" date="2013-08" db="EMBL/GenBank/DDBJ databases">
        <authorList>
            <person name="Huang J."/>
            <person name="Wang G."/>
        </authorList>
    </citation>
    <scope>NUCLEOTIDE SEQUENCE [LARGE SCALE GENOMIC DNA]</scope>
    <source>
        <strain evidence="7 8">JSM 072002</strain>
    </source>
</reference>
<dbReference type="Gene3D" id="1.10.1740.10">
    <property type="match status" value="1"/>
</dbReference>
<dbReference type="InterPro" id="IPR012845">
    <property type="entry name" value="RNA_pol_sigma_FliA_WhiG"/>
</dbReference>